<dbReference type="EMBL" id="KQ986337">
    <property type="protein sequence ID" value="KZV58756.1"/>
    <property type="molecule type" value="Genomic_DNA"/>
</dbReference>
<organism evidence="2 3">
    <name type="scientific">Dorcoceras hygrometricum</name>
    <dbReference type="NCBI Taxonomy" id="472368"/>
    <lineage>
        <taxon>Eukaryota</taxon>
        <taxon>Viridiplantae</taxon>
        <taxon>Streptophyta</taxon>
        <taxon>Embryophyta</taxon>
        <taxon>Tracheophyta</taxon>
        <taxon>Spermatophyta</taxon>
        <taxon>Magnoliopsida</taxon>
        <taxon>eudicotyledons</taxon>
        <taxon>Gunneridae</taxon>
        <taxon>Pentapetalae</taxon>
        <taxon>asterids</taxon>
        <taxon>lamiids</taxon>
        <taxon>Lamiales</taxon>
        <taxon>Gesneriaceae</taxon>
        <taxon>Didymocarpoideae</taxon>
        <taxon>Trichosporeae</taxon>
        <taxon>Loxocarpinae</taxon>
        <taxon>Dorcoceras</taxon>
    </lineage>
</organism>
<feature type="compositionally biased region" description="Basic and acidic residues" evidence="1">
    <location>
        <begin position="98"/>
        <end position="118"/>
    </location>
</feature>
<dbReference type="Proteomes" id="UP000250235">
    <property type="component" value="Unassembled WGS sequence"/>
</dbReference>
<name>A0A2Z7DFW6_9LAMI</name>
<evidence type="ECO:0000256" key="1">
    <source>
        <dbReference type="SAM" id="MobiDB-lite"/>
    </source>
</evidence>
<protein>
    <submittedName>
        <fullName evidence="2">NAC domain-containing protein 8</fullName>
    </submittedName>
</protein>
<gene>
    <name evidence="2" type="ORF">F511_24583</name>
</gene>
<sequence>MLTRDGFIVEDKDEDGDVEQGLLDQSHRTKLLQIRRELQDDKKMSKLEHVEDHMLLNTKGIVVECSTNSQRETSWEGNQLGNKLRAHSVLKKLGVYKSRQEQERTEQEQLRTRADKKCSLKKKHRSAQERFKSRTDEGNQLRLDLDRPAQTNKEV</sequence>
<reference evidence="2 3" key="1">
    <citation type="journal article" date="2015" name="Proc. Natl. Acad. Sci. U.S.A.">
        <title>The resurrection genome of Boea hygrometrica: A blueprint for survival of dehydration.</title>
        <authorList>
            <person name="Xiao L."/>
            <person name="Yang G."/>
            <person name="Zhang L."/>
            <person name="Yang X."/>
            <person name="Zhao S."/>
            <person name="Ji Z."/>
            <person name="Zhou Q."/>
            <person name="Hu M."/>
            <person name="Wang Y."/>
            <person name="Chen M."/>
            <person name="Xu Y."/>
            <person name="Jin H."/>
            <person name="Xiao X."/>
            <person name="Hu G."/>
            <person name="Bao F."/>
            <person name="Hu Y."/>
            <person name="Wan P."/>
            <person name="Li L."/>
            <person name="Deng X."/>
            <person name="Kuang T."/>
            <person name="Xiang C."/>
            <person name="Zhu J.K."/>
            <person name="Oliver M.J."/>
            <person name="He Y."/>
        </authorList>
    </citation>
    <scope>NUCLEOTIDE SEQUENCE [LARGE SCALE GENOMIC DNA]</scope>
    <source>
        <strain evidence="3">cv. XS01</strain>
    </source>
</reference>
<evidence type="ECO:0000313" key="2">
    <source>
        <dbReference type="EMBL" id="KZV58756.1"/>
    </source>
</evidence>
<accession>A0A2Z7DFW6</accession>
<proteinExistence type="predicted"/>
<dbReference type="AlphaFoldDB" id="A0A2Z7DFW6"/>
<evidence type="ECO:0000313" key="3">
    <source>
        <dbReference type="Proteomes" id="UP000250235"/>
    </source>
</evidence>
<feature type="region of interest" description="Disordered" evidence="1">
    <location>
        <begin position="98"/>
        <end position="155"/>
    </location>
</feature>
<keyword evidence="3" id="KW-1185">Reference proteome</keyword>
<feature type="compositionally biased region" description="Basic and acidic residues" evidence="1">
    <location>
        <begin position="126"/>
        <end position="155"/>
    </location>
</feature>